<keyword evidence="1" id="KW-0472">Membrane</keyword>
<dbReference type="GO" id="GO:0016779">
    <property type="term" value="F:nucleotidyltransferase activity"/>
    <property type="evidence" value="ECO:0007669"/>
    <property type="project" value="UniProtKB-KW"/>
</dbReference>
<keyword evidence="1" id="KW-0812">Transmembrane</keyword>
<dbReference type="EMBL" id="JAHCLR010000013">
    <property type="protein sequence ID" value="MBS9533635.1"/>
    <property type="molecule type" value="Genomic_DNA"/>
</dbReference>
<dbReference type="Gene3D" id="3.40.50.720">
    <property type="entry name" value="NAD(P)-binding Rossmann-like Domain"/>
    <property type="match status" value="1"/>
</dbReference>
<dbReference type="Pfam" id="PF00899">
    <property type="entry name" value="ThiF"/>
    <property type="match status" value="1"/>
</dbReference>
<dbReference type="PANTHER" id="PTHR10953">
    <property type="entry name" value="UBIQUITIN-ACTIVATING ENZYME E1"/>
    <property type="match status" value="1"/>
</dbReference>
<dbReference type="InterPro" id="IPR035985">
    <property type="entry name" value="Ubiquitin-activating_enz"/>
</dbReference>
<name>A0ABS5RH58_9MYCO</name>
<dbReference type="CDD" id="cd00757">
    <property type="entry name" value="ThiF_MoeB_HesA_family"/>
    <property type="match status" value="1"/>
</dbReference>
<keyword evidence="3" id="KW-0548">Nucleotidyltransferase</keyword>
<sequence>MSISLPPLVEPAGELTRDEVARYSRHLIIPDVGVDGQKRLKNARVLVIGAGGLGAPALLYLAAAGVGTIGIVDFDVVDESNLQRQVIHGISDVGRPKAESARDSIREINPLVQVNLHEVRLEPENAVELFSGYDLILDGTDNFATRYLVNDAAVLAHKPYVWGSIFRFEGQASVFWEDAPDGLGLNYRDLYPEPPPPGMVPSCAEGGVLGILCASIGSIMGTEAIKLITGIGEPLLGRLMVYDALEMSYRTIRIRKDPATPKITELIDYEEFCGVVSDEAAQAAAGSTITPAELRELLDSGQELALIDVREPVEWAINHIEGARLVPQSTINTGEGLAELPQDRMSVLYCKTGIRSAEALATLKKAGFANAVHLQGGIVAWAKQMQPDMVMY</sequence>
<protein>
    <submittedName>
        <fullName evidence="3">Adenylyltransferase/sulfurtransferase MoeZ</fullName>
    </submittedName>
</protein>
<evidence type="ECO:0000313" key="4">
    <source>
        <dbReference type="Proteomes" id="UP001519535"/>
    </source>
</evidence>
<comment type="caution">
    <text evidence="3">The sequence shown here is derived from an EMBL/GenBank/DDBJ whole genome shotgun (WGS) entry which is preliminary data.</text>
</comment>
<dbReference type="Pfam" id="PF00581">
    <property type="entry name" value="Rhodanese"/>
    <property type="match status" value="1"/>
</dbReference>
<feature type="transmembrane region" description="Helical" evidence="1">
    <location>
        <begin position="45"/>
        <end position="72"/>
    </location>
</feature>
<dbReference type="Gene3D" id="3.40.250.10">
    <property type="entry name" value="Rhodanese-like domain"/>
    <property type="match status" value="1"/>
</dbReference>
<dbReference type="SUPFAM" id="SSF69572">
    <property type="entry name" value="Activating enzymes of the ubiquitin-like proteins"/>
    <property type="match status" value="1"/>
</dbReference>
<dbReference type="InterPro" id="IPR045886">
    <property type="entry name" value="ThiF/MoeB/HesA"/>
</dbReference>
<keyword evidence="3" id="KW-0808">Transferase</keyword>
<dbReference type="PANTHER" id="PTHR10953:SF102">
    <property type="entry name" value="ADENYLYLTRANSFERASE AND SULFURTRANSFERASE MOCS3"/>
    <property type="match status" value="1"/>
</dbReference>
<dbReference type="CDD" id="cd00158">
    <property type="entry name" value="RHOD"/>
    <property type="match status" value="1"/>
</dbReference>
<dbReference type="InterPro" id="IPR001763">
    <property type="entry name" value="Rhodanese-like_dom"/>
</dbReference>
<dbReference type="PROSITE" id="PS50206">
    <property type="entry name" value="RHODANESE_3"/>
    <property type="match status" value="1"/>
</dbReference>
<accession>A0ABS5RH58</accession>
<dbReference type="InterPro" id="IPR000594">
    <property type="entry name" value="ThiF_NAD_FAD-bd"/>
</dbReference>
<proteinExistence type="predicted"/>
<evidence type="ECO:0000259" key="2">
    <source>
        <dbReference type="PROSITE" id="PS50206"/>
    </source>
</evidence>
<dbReference type="Proteomes" id="UP001519535">
    <property type="component" value="Unassembled WGS sequence"/>
</dbReference>
<dbReference type="NCBIfam" id="NF005902">
    <property type="entry name" value="PRK07878.1"/>
    <property type="match status" value="1"/>
</dbReference>
<dbReference type="NCBIfam" id="NF004281">
    <property type="entry name" value="PRK05690.1"/>
    <property type="match status" value="1"/>
</dbReference>
<gene>
    <name evidence="3" type="primary">moeZ</name>
    <name evidence="3" type="ORF">KIH27_08560</name>
</gene>
<dbReference type="RefSeq" id="WP_214092516.1">
    <property type="nucleotide sequence ID" value="NZ_JAHCLR010000013.1"/>
</dbReference>
<dbReference type="SMART" id="SM00450">
    <property type="entry name" value="RHOD"/>
    <property type="match status" value="1"/>
</dbReference>
<feature type="domain" description="Rhodanese" evidence="2">
    <location>
        <begin position="300"/>
        <end position="390"/>
    </location>
</feature>
<evidence type="ECO:0000256" key="1">
    <source>
        <dbReference type="SAM" id="Phobius"/>
    </source>
</evidence>
<organism evidence="3 4">
    <name type="scientific">Mycolicibacter acidiphilus</name>
    <dbReference type="NCBI Taxonomy" id="2835306"/>
    <lineage>
        <taxon>Bacteria</taxon>
        <taxon>Bacillati</taxon>
        <taxon>Actinomycetota</taxon>
        <taxon>Actinomycetes</taxon>
        <taxon>Mycobacteriales</taxon>
        <taxon>Mycobacteriaceae</taxon>
        <taxon>Mycolicibacter</taxon>
    </lineage>
</organism>
<evidence type="ECO:0000313" key="3">
    <source>
        <dbReference type="EMBL" id="MBS9533635.1"/>
    </source>
</evidence>
<reference evidence="3 4" key="1">
    <citation type="submission" date="2021-05" db="EMBL/GenBank/DDBJ databases">
        <title>Mycobacterium acidophilum sp. nov., an extremely acid-tolerant member of the genus Mycobacterium.</title>
        <authorList>
            <person name="Xia J."/>
        </authorList>
    </citation>
    <scope>NUCLEOTIDE SEQUENCE [LARGE SCALE GENOMIC DNA]</scope>
    <source>
        <strain evidence="3 4">M1</strain>
    </source>
</reference>
<keyword evidence="1" id="KW-1133">Transmembrane helix</keyword>
<dbReference type="InterPro" id="IPR036873">
    <property type="entry name" value="Rhodanese-like_dom_sf"/>
</dbReference>
<keyword evidence="4" id="KW-1185">Reference proteome</keyword>